<dbReference type="PROSITE" id="PS51257">
    <property type="entry name" value="PROKAR_LIPOPROTEIN"/>
    <property type="match status" value="1"/>
</dbReference>
<dbReference type="RefSeq" id="WP_191027965.1">
    <property type="nucleotide sequence ID" value="NZ_JACXSK010000040.1"/>
</dbReference>
<evidence type="ECO:0000313" key="1">
    <source>
        <dbReference type="EMBL" id="MBD3126256.1"/>
    </source>
</evidence>
<sequence>MKKIIGVAATCMLMMGCGSQPAKKLYLNTQMQSLVSGPTTISLEADRLLPQKNISHLNLYPMQPLPGKAYRDDLDRKFAAAKMYINVIPDADSRTVEISGQIDYYDHQRYNNAQLVGDSIKTFNVPKRTVELTYGKPVVIELPRGIQYSLLLTDQLQ</sequence>
<evidence type="ECO:0000313" key="2">
    <source>
        <dbReference type="Proteomes" id="UP000605024"/>
    </source>
</evidence>
<organism evidence="1 2">
    <name type="scientific">Citrobacter braakii</name>
    <dbReference type="NCBI Taxonomy" id="57706"/>
    <lineage>
        <taxon>Bacteria</taxon>
        <taxon>Pseudomonadati</taxon>
        <taxon>Pseudomonadota</taxon>
        <taxon>Gammaproteobacteria</taxon>
        <taxon>Enterobacterales</taxon>
        <taxon>Enterobacteriaceae</taxon>
        <taxon>Citrobacter</taxon>
        <taxon>Citrobacter freundii complex</taxon>
    </lineage>
</organism>
<dbReference type="EMBL" id="JACXSK010000040">
    <property type="protein sequence ID" value="MBD3126256.1"/>
    <property type="molecule type" value="Genomic_DNA"/>
</dbReference>
<gene>
    <name evidence="1" type="ORF">ID160_26780</name>
</gene>
<protein>
    <recommendedName>
        <fullName evidence="3">Lipoprotein</fullName>
    </recommendedName>
</protein>
<name>A0A8I0GBG6_CITBR</name>
<accession>A0A8I0GBG6</accession>
<comment type="caution">
    <text evidence="1">The sequence shown here is derived from an EMBL/GenBank/DDBJ whole genome shotgun (WGS) entry which is preliminary data.</text>
</comment>
<reference evidence="1" key="1">
    <citation type="submission" date="2020-09" db="EMBL/GenBank/DDBJ databases">
        <title>Characterization of IncC plasmids in Enterobacterales of food-producing animals originating from China.</title>
        <authorList>
            <person name="Zhang Y."/>
            <person name="Lei C.-W."/>
        </authorList>
    </citation>
    <scope>NUCLEOTIDE SEQUENCE</scope>
    <source>
        <strain evidence="1">CC1</strain>
    </source>
</reference>
<dbReference type="AlphaFoldDB" id="A0A8I0GBG6"/>
<proteinExistence type="predicted"/>
<dbReference type="Proteomes" id="UP000605024">
    <property type="component" value="Unassembled WGS sequence"/>
</dbReference>
<evidence type="ECO:0008006" key="3">
    <source>
        <dbReference type="Google" id="ProtNLM"/>
    </source>
</evidence>